<name>A0A8B0STM6_KLEPN</name>
<accession>A0A8B0STM6</accession>
<keyword evidence="1" id="KW-0614">Plasmid</keyword>
<dbReference type="AlphaFoldDB" id="A0A8B0STM6"/>
<dbReference type="EMBL" id="MN956836">
    <property type="protein sequence ID" value="QTX14351.1"/>
    <property type="molecule type" value="Genomic_DNA"/>
</dbReference>
<reference evidence="1" key="1">
    <citation type="submission" date="2020-01" db="EMBL/GenBank/DDBJ databases">
        <authorList>
            <person name="Qin S."/>
        </authorList>
    </citation>
    <scope>NUCLEOTIDE SEQUENCE</scope>
    <source>
        <strain evidence="1">CVir17-16-YZ6g</strain>
        <plasmid evidence="1">p17-15-vir-like</plasmid>
    </source>
</reference>
<evidence type="ECO:0000313" key="1">
    <source>
        <dbReference type="EMBL" id="QTX14351.1"/>
    </source>
</evidence>
<geneLocation type="plasmid" evidence="1">
    <name>p17-15-vir-like</name>
</geneLocation>
<organism evidence="1">
    <name type="scientific">Klebsiella pneumoniae</name>
    <dbReference type="NCBI Taxonomy" id="573"/>
    <lineage>
        <taxon>Bacteria</taxon>
        <taxon>Pseudomonadati</taxon>
        <taxon>Pseudomonadota</taxon>
        <taxon>Gammaproteobacteria</taxon>
        <taxon>Enterobacterales</taxon>
        <taxon>Enterobacteriaceae</taxon>
        <taxon>Klebsiella/Raoultella group</taxon>
        <taxon>Klebsiella</taxon>
        <taxon>Klebsiella pneumoniae complex</taxon>
    </lineage>
</organism>
<sequence length="82" mass="9462">MLSTGYWQPRLLCTMRQKLAHLSKYYIRCSVFCIKSHPRFSLLFKQFRTTFSVTLSPAPAAGDYTALQFLPADRQAIAECLR</sequence>
<proteinExistence type="predicted"/>
<protein>
    <submittedName>
        <fullName evidence="1">Uncharacterized protein</fullName>
    </submittedName>
</protein>